<dbReference type="EMBL" id="JBEZLS010000026">
    <property type="protein sequence ID" value="MEU9355079.1"/>
    <property type="molecule type" value="Genomic_DNA"/>
</dbReference>
<evidence type="ECO:0000313" key="2">
    <source>
        <dbReference type="EMBL" id="MEU9355079.1"/>
    </source>
</evidence>
<reference evidence="2 3" key="1">
    <citation type="submission" date="2024-06" db="EMBL/GenBank/DDBJ databases">
        <title>The Natural Products Discovery Center: Release of the First 8490 Sequenced Strains for Exploring Actinobacteria Biosynthetic Diversity.</title>
        <authorList>
            <person name="Kalkreuter E."/>
            <person name="Kautsar S.A."/>
            <person name="Yang D."/>
            <person name="Bader C.D."/>
            <person name="Teijaro C.N."/>
            <person name="Fluegel L."/>
            <person name="Davis C.M."/>
            <person name="Simpson J.R."/>
            <person name="Lauterbach L."/>
            <person name="Steele A.D."/>
            <person name="Gui C."/>
            <person name="Meng S."/>
            <person name="Li G."/>
            <person name="Viehrig K."/>
            <person name="Ye F."/>
            <person name="Su P."/>
            <person name="Kiefer A.F."/>
            <person name="Nichols A."/>
            <person name="Cepeda A.J."/>
            <person name="Yan W."/>
            <person name="Fan B."/>
            <person name="Jiang Y."/>
            <person name="Adhikari A."/>
            <person name="Zheng C.-J."/>
            <person name="Schuster L."/>
            <person name="Cowan T.M."/>
            <person name="Smanski M.J."/>
            <person name="Chevrette M.G."/>
            <person name="De Carvalho L.P.S."/>
            <person name="Shen B."/>
        </authorList>
    </citation>
    <scope>NUCLEOTIDE SEQUENCE [LARGE SCALE GENOMIC DNA]</scope>
    <source>
        <strain evidence="2 3">NPDC048274</strain>
    </source>
</reference>
<proteinExistence type="predicted"/>
<evidence type="ECO:0000313" key="3">
    <source>
        <dbReference type="Proteomes" id="UP001551582"/>
    </source>
</evidence>
<keyword evidence="3" id="KW-1185">Reference proteome</keyword>
<protein>
    <submittedName>
        <fullName evidence="2">Uncharacterized protein</fullName>
    </submittedName>
</protein>
<dbReference type="Proteomes" id="UP001551582">
    <property type="component" value="Unassembled WGS sequence"/>
</dbReference>
<comment type="caution">
    <text evidence="2">The sequence shown here is derived from an EMBL/GenBank/DDBJ whole genome shotgun (WGS) entry which is preliminary data.</text>
</comment>
<sequence length="79" mass="8542">MSTATSPQGRDWSEMSRADFDEGAPLALVEAESLTRCRVEAVPDVYGTEALFGDVPTTRRATRARRPAVGATPQDDALF</sequence>
<accession>A0ABV3EEY4</accession>
<gene>
    <name evidence="2" type="ORF">AB0D65_29795</name>
</gene>
<organism evidence="2 3">
    <name type="scientific">Streptomyces griseoloalbus</name>
    <dbReference type="NCBI Taxonomy" id="67303"/>
    <lineage>
        <taxon>Bacteria</taxon>
        <taxon>Bacillati</taxon>
        <taxon>Actinomycetota</taxon>
        <taxon>Actinomycetes</taxon>
        <taxon>Kitasatosporales</taxon>
        <taxon>Streptomycetaceae</taxon>
        <taxon>Streptomyces</taxon>
    </lineage>
</organism>
<name>A0ABV3EEY4_9ACTN</name>
<dbReference type="RefSeq" id="WP_359987478.1">
    <property type="nucleotide sequence ID" value="NZ_JBEZLS010000026.1"/>
</dbReference>
<feature type="region of interest" description="Disordered" evidence="1">
    <location>
        <begin position="58"/>
        <end position="79"/>
    </location>
</feature>
<evidence type="ECO:0000256" key="1">
    <source>
        <dbReference type="SAM" id="MobiDB-lite"/>
    </source>
</evidence>